<sequence>MEAALAWCDRGHPNLQAATSMAATFGDDDGALRIQETLVAVHAHRRQTAEWEAAARTAVRFAREAKDHRGRSRALHQVMVALEHGGRQDEAVEAAGALLRFQHVVIEAASRAEHPLDCQRLLQHAVAAVAESGRLLDESEDWLLHTRRADIARVANARRLDETFQVIGPRPPRRPTGPDSEDVPDENVRGTVPPPPRRPPEPAAEEEVPSVAAEAMSWARETLKRWPEDSPGDAHTVAGAAPAQMAARRALSLIPEDLRPENADEWRGGVCALLARFAAARLAGGPMSRDAGRLAHQDWSWRVLPHVASTYEIAVQAYRRINDAAAQAHLYTDLAEESFASGDYPRAVKCRLAAAGIAEAMGDEAGQGDALSAVAHANLLLANHEEAARFAEKAVPLLTAAKRPGARRPGAHHPGERLLQPESPGPGALRRP</sequence>
<protein>
    <submittedName>
        <fullName evidence="2">Predicted protein</fullName>
    </submittedName>
</protein>
<proteinExistence type="predicted"/>
<evidence type="ECO:0000313" key="3">
    <source>
        <dbReference type="Proteomes" id="UP000003986"/>
    </source>
</evidence>
<dbReference type="EMBL" id="DS999644">
    <property type="protein sequence ID" value="EFE77817.2"/>
    <property type="molecule type" value="Genomic_DNA"/>
</dbReference>
<accession>D6AQ05</accession>
<feature type="region of interest" description="Disordered" evidence="1">
    <location>
        <begin position="163"/>
        <end position="213"/>
    </location>
</feature>
<dbReference type="Proteomes" id="UP000003986">
    <property type="component" value="Unassembled WGS sequence"/>
</dbReference>
<feature type="region of interest" description="Disordered" evidence="1">
    <location>
        <begin position="402"/>
        <end position="432"/>
    </location>
</feature>
<dbReference type="SUPFAM" id="SSF48452">
    <property type="entry name" value="TPR-like"/>
    <property type="match status" value="1"/>
</dbReference>
<dbReference type="InterPro" id="IPR011990">
    <property type="entry name" value="TPR-like_helical_dom_sf"/>
</dbReference>
<gene>
    <name evidence="2" type="ORF">SSGG_05184</name>
</gene>
<name>D6AQ05_STRFL</name>
<evidence type="ECO:0000313" key="2">
    <source>
        <dbReference type="EMBL" id="EFE77817.2"/>
    </source>
</evidence>
<reference evidence="3" key="2">
    <citation type="submission" date="2008-12" db="EMBL/GenBank/DDBJ databases">
        <title>Annotation of Streptomyces roseosporus strain NRRL 15998.</title>
        <authorList>
            <consortium name="The Broad Institute Genome Sequencing Platform"/>
            <consortium name="Broad Institute Microbial Sequencing Center"/>
            <person name="Fischbach M."/>
            <person name="Ward D."/>
            <person name="Young S."/>
            <person name="Kodira C.D."/>
            <person name="Zeng Q."/>
            <person name="Koehrsen M."/>
            <person name="Godfrey P."/>
            <person name="Alvarado L."/>
            <person name="Berlin A.M."/>
            <person name="Borenstein D."/>
            <person name="Chen Z."/>
            <person name="Engels R."/>
            <person name="Freedman E."/>
            <person name="Gellesch M."/>
            <person name="Goldberg J."/>
            <person name="Griggs A."/>
            <person name="Gujja S."/>
            <person name="Heiman D.I."/>
            <person name="Hepburn T.A."/>
            <person name="Howarth C."/>
            <person name="Jen D."/>
            <person name="Larson L."/>
            <person name="Lewis B."/>
            <person name="Mehta T."/>
            <person name="Park D."/>
            <person name="Pearson M."/>
            <person name="Roberts A."/>
            <person name="Saif S."/>
            <person name="Shea T.D."/>
            <person name="Shenoy N."/>
            <person name="Sisk P."/>
            <person name="Stolte C."/>
            <person name="Sykes S.N."/>
            <person name="Walk T."/>
            <person name="White J."/>
            <person name="Yandava C."/>
            <person name="Straight P."/>
            <person name="Clardy J."/>
            <person name="Hung D."/>
            <person name="Kolter R."/>
            <person name="Mekalanos J."/>
            <person name="Walker S."/>
            <person name="Walsh C.T."/>
            <person name="Wieland B.L.C."/>
            <person name="Ilzarbe M."/>
            <person name="Galagan J."/>
            <person name="Nusbaum C."/>
            <person name="Birren B."/>
        </authorList>
    </citation>
    <scope>NUCLEOTIDE SEQUENCE [LARGE SCALE GENOMIC DNA]</scope>
    <source>
        <strain evidence="3">NRRL 15998</strain>
    </source>
</reference>
<dbReference type="AlphaFoldDB" id="D6AQ05"/>
<organism evidence="2 3">
    <name type="scientific">Streptomyces filamentosus NRRL 15998</name>
    <dbReference type="NCBI Taxonomy" id="457431"/>
    <lineage>
        <taxon>Bacteria</taxon>
        <taxon>Bacillati</taxon>
        <taxon>Actinomycetota</taxon>
        <taxon>Actinomycetes</taxon>
        <taxon>Kitasatosporales</taxon>
        <taxon>Streptomycetaceae</taxon>
        <taxon>Streptomyces</taxon>
    </lineage>
</organism>
<reference evidence="3" key="1">
    <citation type="submission" date="2008-10" db="EMBL/GenBank/DDBJ databases">
        <authorList>
            <person name="Molnar K."/>
        </authorList>
    </citation>
    <scope>NUCLEOTIDE SEQUENCE [LARGE SCALE GENOMIC DNA]</scope>
    <source>
        <strain evidence="3">NRRL 15998</strain>
    </source>
</reference>
<dbReference type="Gene3D" id="1.25.40.10">
    <property type="entry name" value="Tetratricopeptide repeat domain"/>
    <property type="match status" value="1"/>
</dbReference>
<evidence type="ECO:0000256" key="1">
    <source>
        <dbReference type="SAM" id="MobiDB-lite"/>
    </source>
</evidence>